<keyword evidence="4" id="KW-0597">Phosphoprotein</keyword>
<dbReference type="STRING" id="285473.A4G23_04787"/>
<sequence length="317" mass="33921">MSLFWRIFGLNAVVLGAATALLLWAPVTVSVPVLLTEAVILVAGLGVMLVANAALLRVGLAPLERLTREMATVDLLRPGQRLPVPGHGGVAELIRTFNDMLDRLEAERATSSARALDAQESERRRVAQELHDEVGQSMTAVLLGLKRAADRAPEPLRAELQQAQEITRSSLDEVRRLARRLRPGVLEDLGLASALMSLADDFATHTGLTVRRRLDGDLPPLDRQTELVLYRVAQEGLTNAARHADAARVDLGLRRTPDGVVLSVEDDGRGVGVAPEGAGIRGMRERALLAGATLEVTRGRLGGALVTLSVPIAGKAQ</sequence>
<keyword evidence="7" id="KW-0547">Nucleotide-binding</keyword>
<dbReference type="SMART" id="SM00304">
    <property type="entry name" value="HAMP"/>
    <property type="match status" value="1"/>
</dbReference>
<evidence type="ECO:0000256" key="6">
    <source>
        <dbReference type="ARBA" id="ARBA00022692"/>
    </source>
</evidence>
<keyword evidence="12" id="KW-0472">Membrane</keyword>
<evidence type="ECO:0000256" key="8">
    <source>
        <dbReference type="ARBA" id="ARBA00022777"/>
    </source>
</evidence>
<dbReference type="InterPro" id="IPR036890">
    <property type="entry name" value="HATPase_C_sf"/>
</dbReference>
<dbReference type="InterPro" id="IPR003660">
    <property type="entry name" value="HAMP_dom"/>
</dbReference>
<dbReference type="CDD" id="cd06225">
    <property type="entry name" value="HAMP"/>
    <property type="match status" value="1"/>
</dbReference>
<feature type="domain" description="HAMP" evidence="13">
    <location>
        <begin position="57"/>
        <end position="109"/>
    </location>
</feature>
<dbReference type="InterPro" id="IPR050482">
    <property type="entry name" value="Sensor_HK_TwoCompSys"/>
</dbReference>
<dbReference type="GO" id="GO:0046983">
    <property type="term" value="F:protein dimerization activity"/>
    <property type="evidence" value="ECO:0007669"/>
    <property type="project" value="InterPro"/>
</dbReference>
<dbReference type="Pfam" id="PF07730">
    <property type="entry name" value="HisKA_3"/>
    <property type="match status" value="1"/>
</dbReference>
<evidence type="ECO:0000313" key="15">
    <source>
        <dbReference type="Proteomes" id="UP000095349"/>
    </source>
</evidence>
<evidence type="ECO:0000256" key="4">
    <source>
        <dbReference type="ARBA" id="ARBA00022553"/>
    </source>
</evidence>
<evidence type="ECO:0000256" key="12">
    <source>
        <dbReference type="SAM" id="Phobius"/>
    </source>
</evidence>
<dbReference type="PANTHER" id="PTHR24421:SF10">
    <property type="entry name" value="NITRATE_NITRITE SENSOR PROTEIN NARQ"/>
    <property type="match status" value="1"/>
</dbReference>
<dbReference type="PANTHER" id="PTHR24421">
    <property type="entry name" value="NITRATE/NITRITE SENSOR PROTEIN NARX-RELATED"/>
    <property type="match status" value="1"/>
</dbReference>
<dbReference type="InterPro" id="IPR003594">
    <property type="entry name" value="HATPase_dom"/>
</dbReference>
<dbReference type="PATRIC" id="fig|285473.5.peg.5045"/>
<evidence type="ECO:0000313" key="14">
    <source>
        <dbReference type="EMBL" id="AOT61896.1"/>
    </source>
</evidence>
<dbReference type="RefSeq" id="WP_031136815.1">
    <property type="nucleotide sequence ID" value="NZ_CP017316.1"/>
</dbReference>
<evidence type="ECO:0000256" key="10">
    <source>
        <dbReference type="ARBA" id="ARBA00022989"/>
    </source>
</evidence>
<organism evidence="14 15">
    <name type="scientific">Streptomyces rubrolavendulae</name>
    <dbReference type="NCBI Taxonomy" id="285473"/>
    <lineage>
        <taxon>Bacteria</taxon>
        <taxon>Bacillati</taxon>
        <taxon>Actinomycetota</taxon>
        <taxon>Actinomycetes</taxon>
        <taxon>Kitasatosporales</taxon>
        <taxon>Streptomycetaceae</taxon>
        <taxon>Streptomyces</taxon>
    </lineage>
</organism>
<gene>
    <name evidence="14" type="primary">nreB_2</name>
    <name evidence="14" type="ORF">A4G23_04787</name>
</gene>
<comment type="catalytic activity">
    <reaction evidence="1">
        <text>ATP + protein L-histidine = ADP + protein N-phospho-L-histidine.</text>
        <dbReference type="EC" id="2.7.13.3"/>
    </reaction>
</comment>
<dbReference type="PROSITE" id="PS50885">
    <property type="entry name" value="HAMP"/>
    <property type="match status" value="1"/>
</dbReference>
<dbReference type="Pfam" id="PF02518">
    <property type="entry name" value="HATPase_c"/>
    <property type="match status" value="1"/>
</dbReference>
<feature type="transmembrane region" description="Helical" evidence="12">
    <location>
        <begin position="39"/>
        <end position="60"/>
    </location>
</feature>
<evidence type="ECO:0000256" key="2">
    <source>
        <dbReference type="ARBA" id="ARBA00004370"/>
    </source>
</evidence>
<name>A0A1D8G8W7_9ACTN</name>
<keyword evidence="8 14" id="KW-0418">Kinase</keyword>
<evidence type="ECO:0000256" key="7">
    <source>
        <dbReference type="ARBA" id="ARBA00022741"/>
    </source>
</evidence>
<evidence type="ECO:0000259" key="13">
    <source>
        <dbReference type="PROSITE" id="PS50885"/>
    </source>
</evidence>
<evidence type="ECO:0000256" key="5">
    <source>
        <dbReference type="ARBA" id="ARBA00022679"/>
    </source>
</evidence>
<dbReference type="GO" id="GO:0016020">
    <property type="term" value="C:membrane"/>
    <property type="evidence" value="ECO:0007669"/>
    <property type="project" value="UniProtKB-SubCell"/>
</dbReference>
<comment type="subcellular location">
    <subcellularLocation>
        <location evidence="2">Membrane</location>
    </subcellularLocation>
</comment>
<keyword evidence="10 12" id="KW-1133">Transmembrane helix</keyword>
<dbReference type="SUPFAM" id="SSF55874">
    <property type="entry name" value="ATPase domain of HSP90 chaperone/DNA topoisomerase II/histidine kinase"/>
    <property type="match status" value="1"/>
</dbReference>
<keyword evidence="9" id="KW-0067">ATP-binding</keyword>
<proteinExistence type="predicted"/>
<keyword evidence="11" id="KW-0902">Two-component regulatory system</keyword>
<keyword evidence="6 12" id="KW-0812">Transmembrane</keyword>
<reference evidence="14 15" key="1">
    <citation type="submission" date="2016-09" db="EMBL/GenBank/DDBJ databases">
        <title>Streptomyces rubrolavendulae MJM4426 Genome sequencing and assembly.</title>
        <authorList>
            <person name="Kim J.-G."/>
        </authorList>
    </citation>
    <scope>NUCLEOTIDE SEQUENCE [LARGE SCALE GENOMIC DNA]</scope>
    <source>
        <strain evidence="14 15">MJM4426</strain>
    </source>
</reference>
<dbReference type="KEGG" id="srn:A4G23_04787"/>
<dbReference type="InterPro" id="IPR011712">
    <property type="entry name" value="Sig_transdc_His_kin_sub3_dim/P"/>
</dbReference>
<dbReference type="GO" id="GO:0000155">
    <property type="term" value="F:phosphorelay sensor kinase activity"/>
    <property type="evidence" value="ECO:0007669"/>
    <property type="project" value="InterPro"/>
</dbReference>
<dbReference type="GO" id="GO:0005524">
    <property type="term" value="F:ATP binding"/>
    <property type="evidence" value="ECO:0007669"/>
    <property type="project" value="UniProtKB-KW"/>
</dbReference>
<evidence type="ECO:0000256" key="1">
    <source>
        <dbReference type="ARBA" id="ARBA00000085"/>
    </source>
</evidence>
<dbReference type="GeneID" id="91406297"/>
<keyword evidence="5 14" id="KW-0808">Transferase</keyword>
<dbReference type="Gene3D" id="3.30.565.10">
    <property type="entry name" value="Histidine kinase-like ATPase, C-terminal domain"/>
    <property type="match status" value="1"/>
</dbReference>
<dbReference type="SMART" id="SM00387">
    <property type="entry name" value="HATPase_c"/>
    <property type="match status" value="1"/>
</dbReference>
<protein>
    <recommendedName>
        <fullName evidence="3">histidine kinase</fullName>
        <ecNumber evidence="3">2.7.13.3</ecNumber>
    </recommendedName>
</protein>
<evidence type="ECO:0000256" key="11">
    <source>
        <dbReference type="ARBA" id="ARBA00023012"/>
    </source>
</evidence>
<dbReference type="Gene3D" id="1.20.5.1930">
    <property type="match status" value="1"/>
</dbReference>
<accession>A0A1D8G8W7</accession>
<evidence type="ECO:0000256" key="3">
    <source>
        <dbReference type="ARBA" id="ARBA00012438"/>
    </source>
</evidence>
<keyword evidence="15" id="KW-1185">Reference proteome</keyword>
<dbReference type="CDD" id="cd16917">
    <property type="entry name" value="HATPase_UhpB-NarQ-NarX-like"/>
    <property type="match status" value="1"/>
</dbReference>
<dbReference type="EC" id="2.7.13.3" evidence="3"/>
<dbReference type="Proteomes" id="UP000095349">
    <property type="component" value="Chromosome"/>
</dbReference>
<feature type="transmembrane region" description="Helical" evidence="12">
    <location>
        <begin position="7"/>
        <end position="27"/>
    </location>
</feature>
<evidence type="ECO:0000256" key="9">
    <source>
        <dbReference type="ARBA" id="ARBA00022840"/>
    </source>
</evidence>
<dbReference type="AlphaFoldDB" id="A0A1D8G8W7"/>
<dbReference type="EMBL" id="CP017316">
    <property type="protein sequence ID" value="AOT61896.1"/>
    <property type="molecule type" value="Genomic_DNA"/>
</dbReference>